<proteinExistence type="predicted"/>
<feature type="region of interest" description="Disordered" evidence="1">
    <location>
        <begin position="225"/>
        <end position="258"/>
    </location>
</feature>
<keyword evidence="4" id="KW-1185">Reference proteome</keyword>
<feature type="compositionally biased region" description="Basic and acidic residues" evidence="1">
    <location>
        <begin position="234"/>
        <end position="258"/>
    </location>
</feature>
<accession>A0ABT8W2N2</accession>
<dbReference type="EMBL" id="JAUMIS010000002">
    <property type="protein sequence ID" value="MDO3722504.1"/>
    <property type="molecule type" value="Genomic_DNA"/>
</dbReference>
<reference evidence="3" key="1">
    <citation type="submission" date="2023-07" db="EMBL/GenBank/DDBJ databases">
        <title>Marinobacter sp. chi1 genome sequencing and assembly.</title>
        <authorList>
            <person name="Park S."/>
        </authorList>
    </citation>
    <scope>NUCLEOTIDE SEQUENCE</scope>
    <source>
        <strain evidence="3">Chi1</strain>
    </source>
</reference>
<name>A0ABT8W2N2_9GAMM</name>
<organism evidence="3 4">
    <name type="scientific">Marinobacter suaedae</name>
    <dbReference type="NCBI Taxonomy" id="3057675"/>
    <lineage>
        <taxon>Bacteria</taxon>
        <taxon>Pseudomonadati</taxon>
        <taxon>Pseudomonadota</taxon>
        <taxon>Gammaproteobacteria</taxon>
        <taxon>Pseudomonadales</taxon>
        <taxon>Marinobacteraceae</taxon>
        <taxon>Marinobacter</taxon>
    </lineage>
</organism>
<evidence type="ECO:0000313" key="3">
    <source>
        <dbReference type="EMBL" id="MDO3722504.1"/>
    </source>
</evidence>
<evidence type="ECO:0000256" key="1">
    <source>
        <dbReference type="SAM" id="MobiDB-lite"/>
    </source>
</evidence>
<dbReference type="RefSeq" id="WP_302910167.1">
    <property type="nucleotide sequence ID" value="NZ_JAUMIS010000002.1"/>
</dbReference>
<keyword evidence="2" id="KW-0812">Transmembrane</keyword>
<keyword evidence="2" id="KW-1133">Transmembrane helix</keyword>
<evidence type="ECO:0000313" key="4">
    <source>
        <dbReference type="Proteomes" id="UP001168640"/>
    </source>
</evidence>
<dbReference type="Proteomes" id="UP001168640">
    <property type="component" value="Unassembled WGS sequence"/>
</dbReference>
<sequence>MNTTTIVSILAAVVVTSIVFIGIRQMRRRARIERLRKTTANENTYNHALGLLSDIPGQYLNAELKLLLVNQMEYASRQLTRLRADLPAQNWLESCQQTKQQILDNGDDRKPVKIDSPERAGEVKGRLQSLATLIEGMHKDGKIDSATARKNLKYLRFLAHKTDADMHVFQAREYVKQNRIQKAIQAYHLASTELGKSRDNPIALRAIKSFRTRIRELEALNVDGKETASTGLQARRDRESGQPLHKEERMTKRADNDS</sequence>
<evidence type="ECO:0008006" key="5">
    <source>
        <dbReference type="Google" id="ProtNLM"/>
    </source>
</evidence>
<comment type="caution">
    <text evidence="3">The sequence shown here is derived from an EMBL/GenBank/DDBJ whole genome shotgun (WGS) entry which is preliminary data.</text>
</comment>
<feature type="transmembrane region" description="Helical" evidence="2">
    <location>
        <begin position="6"/>
        <end position="23"/>
    </location>
</feature>
<protein>
    <recommendedName>
        <fullName evidence="5">DNA topoisomerase I</fullName>
    </recommendedName>
</protein>
<gene>
    <name evidence="3" type="ORF">QVZ43_12305</name>
</gene>
<keyword evidence="2" id="KW-0472">Membrane</keyword>
<evidence type="ECO:0000256" key="2">
    <source>
        <dbReference type="SAM" id="Phobius"/>
    </source>
</evidence>